<dbReference type="UniPathway" id="UPA00079"/>
<dbReference type="HOGENOM" id="CLU_062584_1_0_0"/>
<dbReference type="AlphaFoldDB" id="F7YU97"/>
<dbReference type="eggNOG" id="COG0715">
    <property type="taxonomic scope" value="Bacteria"/>
</dbReference>
<sequence length="301" mass="32795" precursor="true">MKKFFVLTLIVITSITIIAANVLIPVGPTVFAFVGLLEGKITSEIPLKIDFWRSLDQVNAQLIAGTADVVVLPVSIGASLYSKGLGLKLGGVFLWGGFYIVSKEPLSSVDQLSSKEIYTPQGKGQTGDILIRMLISKYNLQNVSIKYLAQTEIVPLMSAGKASIAVLPEPFVTMALKSAGAQIAFDLQKLWFEMTELSEEVPITGIFISTKVEPSQAVKILQAISSSLKYALENKNEACQLSAKYLGGIGQDVLLQSLSRTKYEYRSAKESKQAVLTYLKIVTEIEPSVLGKLPDDDFFAY</sequence>
<dbReference type="GO" id="GO:0009234">
    <property type="term" value="P:menaquinone biosynthetic process"/>
    <property type="evidence" value="ECO:0007669"/>
    <property type="project" value="UniProtKB-UniPathway"/>
</dbReference>
<gene>
    <name evidence="4" type="ORF">Theth_0093</name>
</gene>
<evidence type="ECO:0000313" key="4">
    <source>
        <dbReference type="EMBL" id="AEH50199.1"/>
    </source>
</evidence>
<evidence type="ECO:0000256" key="3">
    <source>
        <dbReference type="ARBA" id="ARBA00023239"/>
    </source>
</evidence>
<keyword evidence="2" id="KW-0474">Menaquinone biosynthesis</keyword>
<dbReference type="EMBL" id="CP002351">
    <property type="protein sequence ID" value="AEH50199.1"/>
    <property type="molecule type" value="Genomic_DNA"/>
</dbReference>
<dbReference type="PIRSF" id="PIRSF027386">
    <property type="entry name" value="UCP027386_ABC_sbc_TM0202"/>
    <property type="match status" value="1"/>
</dbReference>
<dbReference type="PATRIC" id="fig|688269.3.peg.94"/>
<dbReference type="RefSeq" id="WP_013931423.1">
    <property type="nucleotide sequence ID" value="NC_015707.1"/>
</dbReference>
<dbReference type="KEGG" id="tta:Theth_0093"/>
<reference evidence="4 5" key="1">
    <citation type="submission" date="2010-11" db="EMBL/GenBank/DDBJ databases">
        <title>The complete genome of Thermotoga thermarum DSM 5069.</title>
        <authorList>
            <consortium name="US DOE Joint Genome Institute (JGI-PGF)"/>
            <person name="Lucas S."/>
            <person name="Copeland A."/>
            <person name="Lapidus A."/>
            <person name="Bruce D."/>
            <person name="Goodwin L."/>
            <person name="Pitluck S."/>
            <person name="Kyrpides N."/>
            <person name="Mavromatis K."/>
            <person name="Ivanova N."/>
            <person name="Zeytun A."/>
            <person name="Brettin T."/>
            <person name="Detter J.C."/>
            <person name="Tapia R."/>
            <person name="Han C."/>
            <person name="Land M."/>
            <person name="Hauser L."/>
            <person name="Markowitz V."/>
            <person name="Cheng J.-F."/>
            <person name="Hugenholtz P."/>
            <person name="Woyke T."/>
            <person name="Wu D."/>
            <person name="Spring S."/>
            <person name="Schroeder M."/>
            <person name="Brambilla E."/>
            <person name="Klenk H.-P."/>
            <person name="Eisen J.A."/>
        </authorList>
    </citation>
    <scope>NUCLEOTIDE SEQUENCE [LARGE SCALE GENOMIC DNA]</scope>
    <source>
        <strain evidence="4 5">DSM 5069</strain>
    </source>
</reference>
<dbReference type="PANTHER" id="PTHR30024:SF46">
    <property type="entry name" value="ABC TRANSPORTER, SUBSTRATE-BINDING LIPOPROTEIN"/>
    <property type="match status" value="1"/>
</dbReference>
<dbReference type="OrthoDB" id="9814375at2"/>
<name>F7YU97_9THEM</name>
<keyword evidence="5" id="KW-1185">Reference proteome</keyword>
<dbReference type="InterPro" id="IPR003773">
    <property type="entry name" value="Menaquinone_biosynth"/>
</dbReference>
<dbReference type="STRING" id="688269.Theth_0093"/>
<organism evidence="4 5">
    <name type="scientific">Pseudothermotoga thermarum DSM 5069</name>
    <dbReference type="NCBI Taxonomy" id="688269"/>
    <lineage>
        <taxon>Bacteria</taxon>
        <taxon>Thermotogati</taxon>
        <taxon>Thermotogota</taxon>
        <taxon>Thermotogae</taxon>
        <taxon>Thermotogales</taxon>
        <taxon>Thermotogaceae</taxon>
        <taxon>Pseudothermotoga</taxon>
    </lineage>
</organism>
<evidence type="ECO:0000256" key="2">
    <source>
        <dbReference type="ARBA" id="ARBA00022428"/>
    </source>
</evidence>
<dbReference type="Pfam" id="PF02621">
    <property type="entry name" value="VitK2_biosynth"/>
    <property type="match status" value="1"/>
</dbReference>
<accession>F7YU97</accession>
<evidence type="ECO:0000256" key="1">
    <source>
        <dbReference type="ARBA" id="ARBA00004863"/>
    </source>
</evidence>
<dbReference type="GO" id="GO:0016829">
    <property type="term" value="F:lyase activity"/>
    <property type="evidence" value="ECO:0007669"/>
    <property type="project" value="UniProtKB-KW"/>
</dbReference>
<proteinExistence type="predicted"/>
<dbReference type="InterPro" id="IPR027024">
    <property type="entry name" value="UCP027386_ABC_sbc_TM0202"/>
</dbReference>
<comment type="pathway">
    <text evidence="1">Quinol/quinone metabolism; menaquinone biosynthesis.</text>
</comment>
<dbReference type="PANTHER" id="PTHR30024">
    <property type="entry name" value="ALIPHATIC SULFONATES-BINDING PROTEIN-RELATED"/>
    <property type="match status" value="1"/>
</dbReference>
<evidence type="ECO:0000313" key="5">
    <source>
        <dbReference type="Proteomes" id="UP000006804"/>
    </source>
</evidence>
<dbReference type="Gene3D" id="3.40.190.10">
    <property type="entry name" value="Periplasmic binding protein-like II"/>
    <property type="match status" value="2"/>
</dbReference>
<dbReference type="SUPFAM" id="SSF53850">
    <property type="entry name" value="Periplasmic binding protein-like II"/>
    <property type="match status" value="1"/>
</dbReference>
<protein>
    <submittedName>
        <fullName evidence="4">Putative sulfonate transport system substrate-binding protein</fullName>
    </submittedName>
</protein>
<keyword evidence="3" id="KW-0456">Lyase</keyword>
<dbReference type="Proteomes" id="UP000006804">
    <property type="component" value="Chromosome"/>
</dbReference>